<organism evidence="3">
    <name type="scientific">uncultured Caudovirales phage</name>
    <dbReference type="NCBI Taxonomy" id="2100421"/>
    <lineage>
        <taxon>Viruses</taxon>
        <taxon>Duplodnaviria</taxon>
        <taxon>Heunggongvirae</taxon>
        <taxon>Uroviricota</taxon>
        <taxon>Caudoviricetes</taxon>
        <taxon>Peduoviridae</taxon>
        <taxon>Maltschvirus</taxon>
        <taxon>Maltschvirus maltsch</taxon>
    </lineage>
</organism>
<sequence>MADSGVISLAVACISAFGAIGASVTGVLAAKARKEHRDFREENTSQHGTTLALIKDIELTTRETRQDVREIRLDVTELRNDFEAHQVLGASAHESRPRKEAISVTNPKAKAVKAGDPEVKRPRRRSA</sequence>
<dbReference type="EMBL" id="LR796677">
    <property type="protein sequence ID" value="CAB4158911.1"/>
    <property type="molecule type" value="Genomic_DNA"/>
</dbReference>
<gene>
    <name evidence="3" type="ORF">UFOVP711_35</name>
</gene>
<feature type="region of interest" description="Disordered" evidence="1">
    <location>
        <begin position="87"/>
        <end position="127"/>
    </location>
</feature>
<protein>
    <submittedName>
        <fullName evidence="3">Uncharacterized protein</fullName>
    </submittedName>
</protein>
<keyword evidence="2" id="KW-0812">Transmembrane</keyword>
<name>A0A6J5NNC8_9CAUD</name>
<evidence type="ECO:0000256" key="2">
    <source>
        <dbReference type="SAM" id="Phobius"/>
    </source>
</evidence>
<keyword evidence="2" id="KW-0472">Membrane</keyword>
<evidence type="ECO:0000256" key="1">
    <source>
        <dbReference type="SAM" id="MobiDB-lite"/>
    </source>
</evidence>
<proteinExistence type="predicted"/>
<accession>A0A6J5NNC8</accession>
<keyword evidence="2" id="KW-1133">Transmembrane helix</keyword>
<reference evidence="3" key="1">
    <citation type="submission" date="2020-04" db="EMBL/GenBank/DDBJ databases">
        <authorList>
            <person name="Chiriac C."/>
            <person name="Salcher M."/>
            <person name="Ghai R."/>
            <person name="Kavagutti S V."/>
        </authorList>
    </citation>
    <scope>NUCLEOTIDE SEQUENCE</scope>
</reference>
<feature type="transmembrane region" description="Helical" evidence="2">
    <location>
        <begin position="6"/>
        <end position="30"/>
    </location>
</feature>
<evidence type="ECO:0000313" key="3">
    <source>
        <dbReference type="EMBL" id="CAB4158911.1"/>
    </source>
</evidence>